<evidence type="ECO:0000256" key="20">
    <source>
        <dbReference type="ARBA" id="ARBA00058205"/>
    </source>
</evidence>
<feature type="domain" description="Thioesterase" evidence="26">
    <location>
        <begin position="54"/>
        <end position="129"/>
    </location>
</feature>
<evidence type="ECO:0000256" key="13">
    <source>
        <dbReference type="ARBA" id="ARBA00037002"/>
    </source>
</evidence>
<evidence type="ECO:0000256" key="19">
    <source>
        <dbReference type="ARBA" id="ARBA00052976"/>
    </source>
</evidence>
<dbReference type="GeneTree" id="ENSGT00390000013934"/>
<evidence type="ECO:0000256" key="15">
    <source>
        <dbReference type="ARBA" id="ARBA00047969"/>
    </source>
</evidence>
<dbReference type="FunCoup" id="F6YNB1">
    <property type="interactions" value="76"/>
</dbReference>
<keyword evidence="9" id="KW-0443">Lipid metabolism</keyword>
<dbReference type="GO" id="GO:0005634">
    <property type="term" value="C:nucleus"/>
    <property type="evidence" value="ECO:0007669"/>
    <property type="project" value="UniProtKB-SubCell"/>
</dbReference>
<comment type="catalytic activity">
    <reaction evidence="14">
        <text>octanoyl-CoA + H2O = octanoate + CoA + H(+)</text>
        <dbReference type="Rhea" id="RHEA:30143"/>
        <dbReference type="ChEBI" id="CHEBI:15377"/>
        <dbReference type="ChEBI" id="CHEBI:15378"/>
        <dbReference type="ChEBI" id="CHEBI:25646"/>
        <dbReference type="ChEBI" id="CHEBI:57287"/>
        <dbReference type="ChEBI" id="CHEBI:57386"/>
    </reaction>
    <physiologicalReaction direction="left-to-right" evidence="14">
        <dbReference type="Rhea" id="RHEA:30144"/>
    </physiologicalReaction>
</comment>
<reference evidence="28" key="1">
    <citation type="journal article" date="2002" name="Science">
        <title>The draft genome of Ciona intestinalis: insights into chordate and vertebrate origins.</title>
        <authorList>
            <person name="Dehal P."/>
            <person name="Satou Y."/>
            <person name="Campbell R.K."/>
            <person name="Chapman J."/>
            <person name="Degnan B."/>
            <person name="De Tomaso A."/>
            <person name="Davidson B."/>
            <person name="Di Gregorio A."/>
            <person name="Gelpke M."/>
            <person name="Goodstein D.M."/>
            <person name="Harafuji N."/>
            <person name="Hastings K.E."/>
            <person name="Ho I."/>
            <person name="Hotta K."/>
            <person name="Huang W."/>
            <person name="Kawashima T."/>
            <person name="Lemaire P."/>
            <person name="Martinez D."/>
            <person name="Meinertzhagen I.A."/>
            <person name="Necula S."/>
            <person name="Nonaka M."/>
            <person name="Putnam N."/>
            <person name="Rash S."/>
            <person name="Saiga H."/>
            <person name="Satake M."/>
            <person name="Terry A."/>
            <person name="Yamada L."/>
            <person name="Wang H.G."/>
            <person name="Awazu S."/>
            <person name="Azumi K."/>
            <person name="Boore J."/>
            <person name="Branno M."/>
            <person name="Chin-Bow S."/>
            <person name="DeSantis R."/>
            <person name="Doyle S."/>
            <person name="Francino P."/>
            <person name="Keys D.N."/>
            <person name="Haga S."/>
            <person name="Hayashi H."/>
            <person name="Hino K."/>
            <person name="Imai K.S."/>
            <person name="Inaba K."/>
            <person name="Kano S."/>
            <person name="Kobayashi K."/>
            <person name="Kobayashi M."/>
            <person name="Lee B.I."/>
            <person name="Makabe K.W."/>
            <person name="Manohar C."/>
            <person name="Matassi G."/>
            <person name="Medina M."/>
            <person name="Mochizuki Y."/>
            <person name="Mount S."/>
            <person name="Morishita T."/>
            <person name="Miura S."/>
            <person name="Nakayama A."/>
            <person name="Nishizaka S."/>
            <person name="Nomoto H."/>
            <person name="Ohta F."/>
            <person name="Oishi K."/>
            <person name="Rigoutsos I."/>
            <person name="Sano M."/>
            <person name="Sasaki A."/>
            <person name="Sasakura Y."/>
            <person name="Shoguchi E."/>
            <person name="Shin-i T."/>
            <person name="Spagnuolo A."/>
            <person name="Stainier D."/>
            <person name="Suzuki M.M."/>
            <person name="Tassy O."/>
            <person name="Takatori N."/>
            <person name="Tokuoka M."/>
            <person name="Yagi K."/>
            <person name="Yoshizaki F."/>
            <person name="Wada S."/>
            <person name="Zhang C."/>
            <person name="Hyatt P.D."/>
            <person name="Larimer F."/>
            <person name="Detter C."/>
            <person name="Doggett N."/>
            <person name="Glavina T."/>
            <person name="Hawkins T."/>
            <person name="Richardson P."/>
            <person name="Lucas S."/>
            <person name="Kohara Y."/>
            <person name="Levine M."/>
            <person name="Satoh N."/>
            <person name="Rokhsar D.S."/>
        </authorList>
    </citation>
    <scope>NUCLEOTIDE SEQUENCE [LARGE SCALE GENOMIC DNA]</scope>
</reference>
<comment type="catalytic activity">
    <reaction evidence="15">
        <text>decanoyl-CoA + H2O = decanoate + CoA + H(+)</text>
        <dbReference type="Rhea" id="RHEA:40059"/>
        <dbReference type="ChEBI" id="CHEBI:15377"/>
        <dbReference type="ChEBI" id="CHEBI:15378"/>
        <dbReference type="ChEBI" id="CHEBI:27689"/>
        <dbReference type="ChEBI" id="CHEBI:57287"/>
        <dbReference type="ChEBI" id="CHEBI:61430"/>
    </reaction>
    <physiologicalReaction direction="left-to-right" evidence="15">
        <dbReference type="Rhea" id="RHEA:40060"/>
    </physiologicalReaction>
</comment>
<name>F6YNB1_CIOIN</name>
<dbReference type="InterPro" id="IPR003736">
    <property type="entry name" value="PAAI_dom"/>
</dbReference>
<evidence type="ECO:0000256" key="22">
    <source>
        <dbReference type="ARBA" id="ARBA00067273"/>
    </source>
</evidence>
<sequence length="143" mass="15447">LGMASLQAVRQIVKSMKHTPIFEKCLQHIHVVSAGDGKIKCTMPVMEEHLNMNKTMHGGLTATLVDSVSSWAFATTKEAKFGVSIDINVTYLTAAKQGETITITSEVLKQGRTIGFANVDIHNEAGNLVATGRHTKFMASAAY</sequence>
<comment type="catalytic activity">
    <reaction evidence="19">
        <text>a fatty acyl-CoA + H2O = a fatty acid + CoA + H(+)</text>
        <dbReference type="Rhea" id="RHEA:16781"/>
        <dbReference type="ChEBI" id="CHEBI:15377"/>
        <dbReference type="ChEBI" id="CHEBI:15378"/>
        <dbReference type="ChEBI" id="CHEBI:28868"/>
        <dbReference type="ChEBI" id="CHEBI:57287"/>
        <dbReference type="ChEBI" id="CHEBI:77636"/>
    </reaction>
    <physiologicalReaction direction="left-to-right" evidence="19">
        <dbReference type="Rhea" id="RHEA:16782"/>
    </physiologicalReaction>
</comment>
<evidence type="ECO:0000256" key="12">
    <source>
        <dbReference type="ARBA" id="ARBA00023242"/>
    </source>
</evidence>
<evidence type="ECO:0000256" key="7">
    <source>
        <dbReference type="ARBA" id="ARBA00022801"/>
    </source>
</evidence>
<dbReference type="AlphaFoldDB" id="F6YNB1"/>
<evidence type="ECO:0000256" key="21">
    <source>
        <dbReference type="ARBA" id="ARBA00064709"/>
    </source>
</evidence>
<dbReference type="InterPro" id="IPR029069">
    <property type="entry name" value="HotDog_dom_sf"/>
</dbReference>
<comment type="catalytic activity">
    <reaction evidence="13">
        <text>(9Z)-octadecenoyl-CoA + H2O = (9Z)-octadecenoate + CoA + H(+)</text>
        <dbReference type="Rhea" id="RHEA:40139"/>
        <dbReference type="ChEBI" id="CHEBI:15377"/>
        <dbReference type="ChEBI" id="CHEBI:15378"/>
        <dbReference type="ChEBI" id="CHEBI:30823"/>
        <dbReference type="ChEBI" id="CHEBI:57287"/>
        <dbReference type="ChEBI" id="CHEBI:57387"/>
    </reaction>
    <physiologicalReaction direction="left-to-right" evidence="13">
        <dbReference type="Rhea" id="RHEA:40140"/>
    </physiologicalReaction>
</comment>
<reference evidence="27" key="2">
    <citation type="submission" date="2025-08" db="UniProtKB">
        <authorList>
            <consortium name="Ensembl"/>
        </authorList>
    </citation>
    <scope>IDENTIFICATION</scope>
</reference>
<keyword evidence="11" id="KW-0206">Cytoskeleton</keyword>
<dbReference type="STRING" id="7719.ENSCINP00000028531"/>
<evidence type="ECO:0000256" key="1">
    <source>
        <dbReference type="ARBA" id="ARBA00004123"/>
    </source>
</evidence>
<dbReference type="GO" id="GO:0047617">
    <property type="term" value="F:fatty acyl-CoA hydrolase activity"/>
    <property type="evidence" value="ECO:0000318"/>
    <property type="project" value="GO_Central"/>
</dbReference>
<evidence type="ECO:0000256" key="25">
    <source>
        <dbReference type="ARBA" id="ARBA00083956"/>
    </source>
</evidence>
<evidence type="ECO:0000256" key="2">
    <source>
        <dbReference type="ARBA" id="ARBA00004173"/>
    </source>
</evidence>
<evidence type="ECO:0000259" key="26">
    <source>
        <dbReference type="Pfam" id="PF03061"/>
    </source>
</evidence>
<dbReference type="FunFam" id="3.10.129.10:FF:000021">
    <property type="entry name" value="Acyl-coenzyme A thioesterase 13"/>
    <property type="match status" value="1"/>
</dbReference>
<accession>F6YNB1</accession>
<evidence type="ECO:0000256" key="16">
    <source>
        <dbReference type="ARBA" id="ARBA00048074"/>
    </source>
</evidence>
<evidence type="ECO:0000256" key="11">
    <source>
        <dbReference type="ARBA" id="ARBA00023212"/>
    </source>
</evidence>
<evidence type="ECO:0000256" key="10">
    <source>
        <dbReference type="ARBA" id="ARBA00023128"/>
    </source>
</evidence>
<dbReference type="OMA" id="KQIMRAM"/>
<dbReference type="Pfam" id="PF03061">
    <property type="entry name" value="4HBT"/>
    <property type="match status" value="1"/>
</dbReference>
<evidence type="ECO:0000256" key="18">
    <source>
        <dbReference type="ARBA" id="ARBA00050199"/>
    </source>
</evidence>
<dbReference type="Ensembl" id="ENSCINT00000028777.2">
    <property type="protein sequence ID" value="ENSCINP00000028531.2"/>
    <property type="gene ID" value="ENSCING00000016478.2"/>
</dbReference>
<dbReference type="SUPFAM" id="SSF54637">
    <property type="entry name" value="Thioesterase/thiol ester dehydrase-isomerase"/>
    <property type="match status" value="1"/>
</dbReference>
<dbReference type="Gene3D" id="3.10.129.10">
    <property type="entry name" value="Hotdog Thioesterase"/>
    <property type="match status" value="1"/>
</dbReference>
<evidence type="ECO:0000256" key="6">
    <source>
        <dbReference type="ARBA" id="ARBA00022490"/>
    </source>
</evidence>
<evidence type="ECO:0000256" key="5">
    <source>
        <dbReference type="ARBA" id="ARBA00008324"/>
    </source>
</evidence>
<keyword evidence="7" id="KW-0378">Hydrolase</keyword>
<evidence type="ECO:0000313" key="28">
    <source>
        <dbReference type="Proteomes" id="UP000008144"/>
    </source>
</evidence>
<evidence type="ECO:0000313" key="27">
    <source>
        <dbReference type="Ensembl" id="ENSCINP00000028531.2"/>
    </source>
</evidence>
<evidence type="ECO:0000256" key="17">
    <source>
        <dbReference type="ARBA" id="ARBA00048180"/>
    </source>
</evidence>
<reference evidence="27" key="3">
    <citation type="submission" date="2025-09" db="UniProtKB">
        <authorList>
            <consortium name="Ensembl"/>
        </authorList>
    </citation>
    <scope>IDENTIFICATION</scope>
</reference>
<keyword evidence="28" id="KW-1185">Reference proteome</keyword>
<dbReference type="InterPro" id="IPR006683">
    <property type="entry name" value="Thioestr_dom"/>
</dbReference>
<evidence type="ECO:0000256" key="8">
    <source>
        <dbReference type="ARBA" id="ARBA00022990"/>
    </source>
</evidence>
<evidence type="ECO:0000256" key="23">
    <source>
        <dbReference type="ARBA" id="ARBA00075657"/>
    </source>
</evidence>
<comment type="catalytic activity">
    <reaction evidence="17">
        <text>tetradecanoyl-CoA + H2O = tetradecanoate + CoA + H(+)</text>
        <dbReference type="Rhea" id="RHEA:40119"/>
        <dbReference type="ChEBI" id="CHEBI:15377"/>
        <dbReference type="ChEBI" id="CHEBI:15378"/>
        <dbReference type="ChEBI" id="CHEBI:30807"/>
        <dbReference type="ChEBI" id="CHEBI:57287"/>
        <dbReference type="ChEBI" id="CHEBI:57385"/>
    </reaction>
    <physiologicalReaction direction="left-to-right" evidence="17">
        <dbReference type="Rhea" id="RHEA:40120"/>
    </physiologicalReaction>
</comment>
<evidence type="ECO:0000256" key="24">
    <source>
        <dbReference type="ARBA" id="ARBA00081533"/>
    </source>
</evidence>
<dbReference type="PANTHER" id="PTHR21660">
    <property type="entry name" value="THIOESTERASE SUPERFAMILY MEMBER-RELATED"/>
    <property type="match status" value="1"/>
</dbReference>
<keyword evidence="6" id="KW-0963">Cytoplasm</keyword>
<dbReference type="CDD" id="cd03443">
    <property type="entry name" value="PaaI_thioesterase"/>
    <property type="match status" value="1"/>
</dbReference>
<comment type="function">
    <text evidence="20">Catalyzes the hydrolysis of acyl-CoAs into free fatty acids and coenzyme A (CoASH), regulating their respective intracellular levels. Has acyl-CoA thioesterase activity towards medium (C12) and long-chain (C18) fatty acyl-CoA substrates. Can also hydrolyze 3-hydroxyphenylacetyl-CoA and 3,4-dihydroxyphenylacetyl-CoA (in vitro). May play a role in controlling adaptive thermogenesis.</text>
</comment>
<dbReference type="GO" id="GO:0005739">
    <property type="term" value="C:mitochondrion"/>
    <property type="evidence" value="ECO:0007669"/>
    <property type="project" value="UniProtKB-SubCell"/>
</dbReference>
<dbReference type="GO" id="GO:0006629">
    <property type="term" value="P:lipid metabolic process"/>
    <property type="evidence" value="ECO:0007669"/>
    <property type="project" value="UniProtKB-KW"/>
</dbReference>
<keyword evidence="8" id="KW-0007">Acetylation</keyword>
<dbReference type="GO" id="GO:0005829">
    <property type="term" value="C:cytosol"/>
    <property type="evidence" value="ECO:0007669"/>
    <property type="project" value="UniProtKB-SubCell"/>
</dbReference>
<dbReference type="Proteomes" id="UP000008144">
    <property type="component" value="Unassembled WGS sequence"/>
</dbReference>
<evidence type="ECO:0000256" key="9">
    <source>
        <dbReference type="ARBA" id="ARBA00023098"/>
    </source>
</evidence>
<evidence type="ECO:0000256" key="4">
    <source>
        <dbReference type="ARBA" id="ARBA00004514"/>
    </source>
</evidence>
<dbReference type="HOGENOM" id="CLU_089876_12_2_1"/>
<dbReference type="GO" id="GO:0005819">
    <property type="term" value="C:spindle"/>
    <property type="evidence" value="ECO:0007669"/>
    <property type="project" value="UniProtKB-SubCell"/>
</dbReference>
<evidence type="ECO:0000256" key="3">
    <source>
        <dbReference type="ARBA" id="ARBA00004186"/>
    </source>
</evidence>
<evidence type="ECO:0000256" key="14">
    <source>
        <dbReference type="ARBA" id="ARBA00047588"/>
    </source>
</evidence>
<dbReference type="PANTHER" id="PTHR21660:SF1">
    <property type="entry name" value="ACYL-COENZYME A THIOESTERASE 13"/>
    <property type="match status" value="1"/>
</dbReference>
<organism evidence="27 28">
    <name type="scientific">Ciona intestinalis</name>
    <name type="common">Transparent sea squirt</name>
    <name type="synonym">Ascidia intestinalis</name>
    <dbReference type="NCBI Taxonomy" id="7719"/>
    <lineage>
        <taxon>Eukaryota</taxon>
        <taxon>Metazoa</taxon>
        <taxon>Chordata</taxon>
        <taxon>Tunicata</taxon>
        <taxon>Ascidiacea</taxon>
        <taxon>Phlebobranchia</taxon>
        <taxon>Cionidae</taxon>
        <taxon>Ciona</taxon>
    </lineage>
</organism>
<comment type="catalytic activity">
    <reaction evidence="18">
        <text>hexanoyl-CoA + H2O = hexanoate + CoA + H(+)</text>
        <dbReference type="Rhea" id="RHEA:40115"/>
        <dbReference type="ChEBI" id="CHEBI:15377"/>
        <dbReference type="ChEBI" id="CHEBI:15378"/>
        <dbReference type="ChEBI" id="CHEBI:17120"/>
        <dbReference type="ChEBI" id="CHEBI:57287"/>
        <dbReference type="ChEBI" id="CHEBI:62620"/>
    </reaction>
    <physiologicalReaction direction="left-to-right" evidence="18">
        <dbReference type="Rhea" id="RHEA:40116"/>
    </physiologicalReaction>
</comment>
<dbReference type="InParanoid" id="F6YNB1"/>
<protein>
    <recommendedName>
        <fullName evidence="22">Acyl-coenzyme A thioesterase 13</fullName>
    </recommendedName>
    <alternativeName>
        <fullName evidence="24">Hotdog-fold thioesterase superfamily member 2</fullName>
    </alternativeName>
    <alternativeName>
        <fullName evidence="23">Palmitoyl-CoA hydrolase</fullName>
    </alternativeName>
    <alternativeName>
        <fullName evidence="25">Thioesterase superfamily member 2</fullName>
    </alternativeName>
</protein>
<comment type="catalytic activity">
    <reaction evidence="16">
        <text>dodecanoyl-CoA + H2O = dodecanoate + CoA + H(+)</text>
        <dbReference type="Rhea" id="RHEA:30135"/>
        <dbReference type="ChEBI" id="CHEBI:15377"/>
        <dbReference type="ChEBI" id="CHEBI:15378"/>
        <dbReference type="ChEBI" id="CHEBI:18262"/>
        <dbReference type="ChEBI" id="CHEBI:57287"/>
        <dbReference type="ChEBI" id="CHEBI:57375"/>
    </reaction>
    <physiologicalReaction direction="left-to-right" evidence="16">
        <dbReference type="Rhea" id="RHEA:30136"/>
    </physiologicalReaction>
</comment>
<keyword evidence="10" id="KW-0496">Mitochondrion</keyword>
<comment type="subcellular location">
    <subcellularLocation>
        <location evidence="3">Cytoplasm</location>
        <location evidence="3">Cytoskeleton</location>
        <location evidence="3">Spindle</location>
    </subcellularLocation>
    <subcellularLocation>
        <location evidence="4">Cytoplasm</location>
        <location evidence="4">Cytosol</location>
    </subcellularLocation>
    <subcellularLocation>
        <location evidence="2">Mitochondrion</location>
    </subcellularLocation>
    <subcellularLocation>
        <location evidence="1">Nucleus</location>
    </subcellularLocation>
</comment>
<dbReference type="NCBIfam" id="TIGR00369">
    <property type="entry name" value="unchar_dom_1"/>
    <property type="match status" value="1"/>
</dbReference>
<keyword evidence="12" id="KW-0539">Nucleus</keyword>
<comment type="similarity">
    <text evidence="5">Belongs to the thioesterase PaaI family.</text>
</comment>
<proteinExistence type="inferred from homology"/>
<dbReference type="InterPro" id="IPR039298">
    <property type="entry name" value="ACOT13"/>
</dbReference>
<comment type="subunit">
    <text evidence="21">Homotetramer. Interacts with PCTP.</text>
</comment>